<proteinExistence type="inferred from homology"/>
<reference evidence="3" key="1">
    <citation type="submission" date="2017-09" db="EMBL/GenBank/DDBJ databases">
        <title>Metaegenomics of thermophilic ammonia-oxidizing enrichment culture.</title>
        <authorList>
            <person name="Kato S."/>
            <person name="Suzuki K."/>
        </authorList>
    </citation>
    <scope>NUCLEOTIDE SEQUENCE [LARGE SCALE GENOMIC DNA]</scope>
</reference>
<dbReference type="Pfam" id="PF01875">
    <property type="entry name" value="Memo"/>
    <property type="match status" value="1"/>
</dbReference>
<dbReference type="Proteomes" id="UP000236173">
    <property type="component" value="Unassembled WGS sequence"/>
</dbReference>
<dbReference type="CDD" id="cd07361">
    <property type="entry name" value="MEMO_like"/>
    <property type="match status" value="1"/>
</dbReference>
<dbReference type="InterPro" id="IPR002737">
    <property type="entry name" value="MEMO1_fam"/>
</dbReference>
<organism evidence="2 3">
    <name type="scientific">Candidatus Fervidibacter japonicus</name>
    <dbReference type="NCBI Taxonomy" id="2035412"/>
    <lineage>
        <taxon>Bacteria</taxon>
        <taxon>Candidatus Fervidibacterota</taxon>
        <taxon>Candidatus Fervidibacter</taxon>
    </lineage>
</organism>
<dbReference type="PANTHER" id="PTHR11060">
    <property type="entry name" value="PROTEIN MEMO1"/>
    <property type="match status" value="1"/>
</dbReference>
<dbReference type="PANTHER" id="PTHR11060:SF0">
    <property type="entry name" value="PROTEIN MEMO1"/>
    <property type="match status" value="1"/>
</dbReference>
<evidence type="ECO:0000313" key="2">
    <source>
        <dbReference type="EMBL" id="GBC99237.1"/>
    </source>
</evidence>
<gene>
    <name evidence="2" type="ORF">HRbin17_01759</name>
</gene>
<comment type="caution">
    <text evidence="2">The sequence shown here is derived from an EMBL/GenBank/DDBJ whole genome shotgun (WGS) entry which is preliminary data.</text>
</comment>
<name>A0A2H5XDM1_9BACT</name>
<sequence>MDERPKLRAVDLTPVPMDGQVRFALRDPLGISERVLLLTTPAVLVASLLDGTRTLREVQVDFFRQTGTLLMSEQIEELVRQLDESLLLDNERFRQALDAAVRAFRQMPVRPAVLAGSVYPDDPQQLRAFLDNFFVAPDGPGRPGGQRYERPLRLVIAPHIDLRRGGVTYAWAYKEVAEAPAPSLFVILGIAHQPTQRLFVATCKDFATPLGVARTDTAFLRDLQDRYPFDLFADEFAHRQEHSVELQVVWLQHLFGEVRIVPILCAGFEHLLAPDQSPMALDEVRAFVAALRATLTAWGAPVTLIASVDLSHWGQRFGDQPLTPATLHWLAAEDRRFLQRVADGDADGAFALLHAERNLRRVDAYPAVYVALRALEAPRGTVRHYGQSLEGHGESVVTFGAVTVP</sequence>
<dbReference type="EMBL" id="BEHT01000023">
    <property type="protein sequence ID" value="GBC99237.1"/>
    <property type="molecule type" value="Genomic_DNA"/>
</dbReference>
<protein>
    <recommendedName>
        <fullName evidence="4">AmmeMemoRadiSam system protein B</fullName>
    </recommendedName>
</protein>
<evidence type="ECO:0000313" key="3">
    <source>
        <dbReference type="Proteomes" id="UP000236173"/>
    </source>
</evidence>
<evidence type="ECO:0000256" key="1">
    <source>
        <dbReference type="ARBA" id="ARBA00006315"/>
    </source>
</evidence>
<dbReference type="AlphaFoldDB" id="A0A2H5XDM1"/>
<dbReference type="Gene3D" id="3.40.830.10">
    <property type="entry name" value="LigB-like"/>
    <property type="match status" value="1"/>
</dbReference>
<comment type="similarity">
    <text evidence="1">Belongs to the MEMO1 family.</text>
</comment>
<dbReference type="NCBIfam" id="TIGR04336">
    <property type="entry name" value="AmmeMemoSam_B"/>
    <property type="match status" value="1"/>
</dbReference>
<accession>A0A2H5XDM1</accession>
<evidence type="ECO:0008006" key="4">
    <source>
        <dbReference type="Google" id="ProtNLM"/>
    </source>
</evidence>